<gene>
    <name evidence="1" type="ORF">GSTUAT00003025001</name>
</gene>
<proteinExistence type="predicted"/>
<evidence type="ECO:0000313" key="1">
    <source>
        <dbReference type="EMBL" id="CUS12905.1"/>
    </source>
</evidence>
<dbReference type="EMBL" id="LN890981">
    <property type="protein sequence ID" value="CUS12905.1"/>
    <property type="molecule type" value="Genomic_DNA"/>
</dbReference>
<name>A0A292Q1Q5_9PEZI</name>
<organism evidence="1 2">
    <name type="scientific">Tuber aestivum</name>
    <name type="common">summer truffle</name>
    <dbReference type="NCBI Taxonomy" id="59557"/>
    <lineage>
        <taxon>Eukaryota</taxon>
        <taxon>Fungi</taxon>
        <taxon>Dikarya</taxon>
        <taxon>Ascomycota</taxon>
        <taxon>Pezizomycotina</taxon>
        <taxon>Pezizomycetes</taxon>
        <taxon>Pezizales</taxon>
        <taxon>Tuberaceae</taxon>
        <taxon>Tuber</taxon>
    </lineage>
</organism>
<evidence type="ECO:0000313" key="2">
    <source>
        <dbReference type="Proteomes" id="UP001412239"/>
    </source>
</evidence>
<protein>
    <submittedName>
        <fullName evidence="1">Uncharacterized protein</fullName>
    </submittedName>
</protein>
<accession>A0A292Q1Q5</accession>
<reference evidence="1" key="1">
    <citation type="submission" date="2015-10" db="EMBL/GenBank/DDBJ databases">
        <authorList>
            <person name="Regsiter A."/>
            <person name="william w."/>
        </authorList>
    </citation>
    <scope>NUCLEOTIDE SEQUENCE</scope>
    <source>
        <strain evidence="1">Montdore</strain>
    </source>
</reference>
<keyword evidence="2" id="KW-1185">Reference proteome</keyword>
<sequence length="119" mass="13988">MSIYFYSCTYKRLPAVTFQFSLIGNNPGATQLWKELYNDREFGTYTNVLPLGWDLECQLEEDKRAILPKVKFLTSTLAQDSVDRGAQWVRQDYYDNTEQDYLAKRVYVEESDSGDDWED</sequence>
<dbReference type="Proteomes" id="UP001412239">
    <property type="component" value="Unassembled WGS sequence"/>
</dbReference>
<dbReference type="AlphaFoldDB" id="A0A292Q1Q5"/>